<sequence>MQDYLPSVDFLIGGVVVGLILAGVSAYFKRRKLYIIVPKLFSHSELSSSGQVIELNVRNKGARTEEDIRVALNPKLSYEVIASTLPGLTVSHGGVIHIQRLSKSEEVSIVLTAEQGEFLQDSVLSISSKETKGEIKKKTQDAEDTTALEAAIVLTFVFCLCLR</sequence>
<evidence type="ECO:0000256" key="1">
    <source>
        <dbReference type="SAM" id="Phobius"/>
    </source>
</evidence>
<dbReference type="AlphaFoldDB" id="G6YNI7"/>
<keyword evidence="1" id="KW-0472">Membrane</keyword>
<keyword evidence="1" id="KW-0812">Transmembrane</keyword>
<dbReference type="EMBL" id="AGTR01000011">
    <property type="protein sequence ID" value="EHJ06152.1"/>
    <property type="molecule type" value="Genomic_DNA"/>
</dbReference>
<feature type="transmembrane region" description="Helical" evidence="1">
    <location>
        <begin position="6"/>
        <end position="28"/>
    </location>
</feature>
<accession>G6YNI7</accession>
<organism evidence="2 3">
    <name type="scientific">Marinobacter manganoxydans MnI7-9</name>
    <dbReference type="NCBI Taxonomy" id="1094979"/>
    <lineage>
        <taxon>Bacteria</taxon>
        <taxon>Pseudomonadati</taxon>
        <taxon>Pseudomonadota</taxon>
        <taxon>Gammaproteobacteria</taxon>
        <taxon>Pseudomonadales</taxon>
        <taxon>Marinobacteraceae</taxon>
        <taxon>Marinobacter</taxon>
    </lineage>
</organism>
<dbReference type="RefSeq" id="WP_008169871.1">
    <property type="nucleotide sequence ID" value="NZ_AGTR01000011.1"/>
</dbReference>
<keyword evidence="3" id="KW-1185">Reference proteome</keyword>
<evidence type="ECO:0000313" key="2">
    <source>
        <dbReference type="EMBL" id="EHJ06152.1"/>
    </source>
</evidence>
<gene>
    <name evidence="2" type="ORF">KYE_01953</name>
</gene>
<dbReference type="Proteomes" id="UP000003208">
    <property type="component" value="Unassembled WGS sequence"/>
</dbReference>
<proteinExistence type="predicted"/>
<reference evidence="2 3" key="1">
    <citation type="journal article" date="2012" name="J. Bacteriol.">
        <title>Genome sequence of deep-sea manganese-oxidizing bacterium Marinobacter manganoxydans MnI7-9.</title>
        <authorList>
            <person name="Wang H."/>
            <person name="Li H."/>
            <person name="Shao Z."/>
            <person name="Liao S."/>
            <person name="Johnstone L."/>
            <person name="Rensing C."/>
            <person name="Wang G."/>
        </authorList>
    </citation>
    <scope>NUCLEOTIDE SEQUENCE [LARGE SCALE GENOMIC DNA]</scope>
    <source>
        <strain evidence="2 3">MnI7-9</strain>
    </source>
</reference>
<protein>
    <submittedName>
        <fullName evidence="2">Uncharacterized protein</fullName>
    </submittedName>
</protein>
<keyword evidence="1" id="KW-1133">Transmembrane helix</keyword>
<name>G6YNI7_9GAMM</name>
<evidence type="ECO:0000313" key="3">
    <source>
        <dbReference type="Proteomes" id="UP000003208"/>
    </source>
</evidence>